<dbReference type="EMBL" id="BARV01020929">
    <property type="protein sequence ID" value="GAI18886.1"/>
    <property type="molecule type" value="Genomic_DNA"/>
</dbReference>
<name>X1MLD3_9ZZZZ</name>
<proteinExistence type="predicted"/>
<accession>X1MLD3</accession>
<comment type="caution">
    <text evidence="1">The sequence shown here is derived from an EMBL/GenBank/DDBJ whole genome shotgun (WGS) entry which is preliminary data.</text>
</comment>
<organism evidence="1">
    <name type="scientific">marine sediment metagenome</name>
    <dbReference type="NCBI Taxonomy" id="412755"/>
    <lineage>
        <taxon>unclassified sequences</taxon>
        <taxon>metagenomes</taxon>
        <taxon>ecological metagenomes</taxon>
    </lineage>
</organism>
<sequence>MWLKGLCGFPSVNRVEATELRFLVKQKGGQQSQETINGKSQAFQVARAQEP</sequence>
<evidence type="ECO:0000313" key="1">
    <source>
        <dbReference type="EMBL" id="GAI18886.1"/>
    </source>
</evidence>
<dbReference type="AlphaFoldDB" id="X1MLD3"/>
<gene>
    <name evidence="1" type="ORF">S06H3_34801</name>
</gene>
<reference evidence="1" key="1">
    <citation type="journal article" date="2014" name="Front. Microbiol.">
        <title>High frequency of phylogenetically diverse reductive dehalogenase-homologous genes in deep subseafloor sedimentary metagenomes.</title>
        <authorList>
            <person name="Kawai M."/>
            <person name="Futagami T."/>
            <person name="Toyoda A."/>
            <person name="Takaki Y."/>
            <person name="Nishi S."/>
            <person name="Hori S."/>
            <person name="Arai W."/>
            <person name="Tsubouchi T."/>
            <person name="Morono Y."/>
            <person name="Uchiyama I."/>
            <person name="Ito T."/>
            <person name="Fujiyama A."/>
            <person name="Inagaki F."/>
            <person name="Takami H."/>
        </authorList>
    </citation>
    <scope>NUCLEOTIDE SEQUENCE</scope>
    <source>
        <strain evidence="1">Expedition CK06-06</strain>
    </source>
</reference>
<protein>
    <submittedName>
        <fullName evidence="1">Uncharacterized protein</fullName>
    </submittedName>
</protein>